<dbReference type="PANTHER" id="PTHR10698">
    <property type="entry name" value="V-TYPE PROTON ATPASE SUBUNIT H"/>
    <property type="match status" value="1"/>
</dbReference>
<dbReference type="GO" id="GO:0046961">
    <property type="term" value="F:proton-transporting ATPase activity, rotational mechanism"/>
    <property type="evidence" value="ECO:0007669"/>
    <property type="project" value="InterPro"/>
</dbReference>
<dbReference type="EMBL" id="GHBP01000561">
    <property type="protein sequence ID" value="NDJ92369.1"/>
    <property type="molecule type" value="Transcribed_RNA"/>
</dbReference>
<dbReference type="Pfam" id="PF11698">
    <property type="entry name" value="V-ATPase_H_C"/>
    <property type="match status" value="1"/>
</dbReference>
<evidence type="ECO:0000256" key="1">
    <source>
        <dbReference type="ARBA" id="ARBA00022448"/>
    </source>
</evidence>
<evidence type="ECO:0000313" key="3">
    <source>
        <dbReference type="EMBL" id="NDJ92369.1"/>
    </source>
</evidence>
<dbReference type="SUPFAM" id="SSF48371">
    <property type="entry name" value="ARM repeat"/>
    <property type="match status" value="1"/>
</dbReference>
<sequence length="191" mass="22159">MVDRSDHPNNILSLFVYNKFIYILQLMQKTVPEDDDMADDLKYLLDLLLKNVQDLSTFDEYAGELLNGRLEWTPVHKSEKFWRENAQRLCEKNHELILVLINTINNSTDSIALAVACHDLGEFVRFYSRGKLILQEYGIIEKIMTLLYHTDPNTKYEALISLQKIMIHNWDFLGKQLSSGENSSKNEVSSS</sequence>
<keyword evidence="1" id="KW-0813">Transport</keyword>
<dbReference type="Gene3D" id="1.25.40.150">
    <property type="entry name" value="V-type ATPase, subunit H, C-terminal domain"/>
    <property type="match status" value="1"/>
</dbReference>
<evidence type="ECO:0000259" key="2">
    <source>
        <dbReference type="Pfam" id="PF11698"/>
    </source>
</evidence>
<dbReference type="PANTHER" id="PTHR10698:SF0">
    <property type="entry name" value="V-TYPE PROTON ATPASE SUBUNIT H"/>
    <property type="match status" value="1"/>
</dbReference>
<dbReference type="InterPro" id="IPR011987">
    <property type="entry name" value="ATPase_V1-cplx_hsu_C"/>
</dbReference>
<reference evidence="3" key="1">
    <citation type="submission" date="2018-11" db="EMBL/GenBank/DDBJ databases">
        <title>Henneguya salminicola genome and transcriptome.</title>
        <authorList>
            <person name="Yahalomi D."/>
            <person name="Atkinson S.D."/>
            <person name="Neuhof M."/>
            <person name="Chang E.S."/>
            <person name="Philippe H."/>
            <person name="Cartwright P."/>
            <person name="Bartholomew J.L."/>
            <person name="Huchon D."/>
        </authorList>
    </citation>
    <scope>NUCLEOTIDE SEQUENCE</scope>
    <source>
        <strain evidence="3">Hz1</strain>
        <tissue evidence="3">Whole</tissue>
    </source>
</reference>
<proteinExistence type="predicted"/>
<accession>A0A6G3MEE7</accession>
<name>A0A6G3MEE7_HENSL</name>
<dbReference type="GO" id="GO:0000221">
    <property type="term" value="C:vacuolar proton-transporting V-type ATPase, V1 domain"/>
    <property type="evidence" value="ECO:0007669"/>
    <property type="project" value="InterPro"/>
</dbReference>
<dbReference type="InterPro" id="IPR004908">
    <property type="entry name" value="ATPase_V1-cplx_hsu"/>
</dbReference>
<dbReference type="AlphaFoldDB" id="A0A6G3MEE7"/>
<feature type="domain" description="ATPase V1 complex subunit H C-terminal" evidence="2">
    <location>
        <begin position="55"/>
        <end position="170"/>
    </location>
</feature>
<protein>
    <submittedName>
        <fullName evidence="3">V-type proton ATPase subunit H (Trinotate prediction)</fullName>
    </submittedName>
</protein>
<dbReference type="InterPro" id="IPR016024">
    <property type="entry name" value="ARM-type_fold"/>
</dbReference>
<dbReference type="InterPro" id="IPR038497">
    <property type="entry name" value="ATPase_V1-cplx_hsu_C_sf"/>
</dbReference>
<organism evidence="3">
    <name type="scientific">Henneguya salminicola</name>
    <name type="common">Myxosporean</name>
    <dbReference type="NCBI Taxonomy" id="69463"/>
    <lineage>
        <taxon>Eukaryota</taxon>
        <taxon>Metazoa</taxon>
        <taxon>Cnidaria</taxon>
        <taxon>Myxozoa</taxon>
        <taxon>Myxosporea</taxon>
        <taxon>Bivalvulida</taxon>
        <taxon>Platysporina</taxon>
        <taxon>Myxobolidae</taxon>
        <taxon>Henneguya</taxon>
    </lineage>
</organism>